<evidence type="ECO:0000256" key="3">
    <source>
        <dbReference type="ARBA" id="ARBA00022692"/>
    </source>
</evidence>
<comment type="caution">
    <text evidence="7">The sequence shown here is derived from an EMBL/GenBank/DDBJ whole genome shotgun (WGS) entry which is preliminary data.</text>
</comment>
<comment type="subcellular location">
    <subcellularLocation>
        <location evidence="1">Membrane</location>
        <topology evidence="1">Multi-pass membrane protein</topology>
    </subcellularLocation>
</comment>
<keyword evidence="8" id="KW-1185">Reference proteome</keyword>
<accession>A0AAV0IMB5</accession>
<feature type="transmembrane region" description="Helical" evidence="6">
    <location>
        <begin position="412"/>
        <end position="434"/>
    </location>
</feature>
<name>A0AAV0IMB5_9ROSI</name>
<dbReference type="NCBIfam" id="TIGR00797">
    <property type="entry name" value="matE"/>
    <property type="match status" value="1"/>
</dbReference>
<organism evidence="7 8">
    <name type="scientific">Linum tenue</name>
    <dbReference type="NCBI Taxonomy" id="586396"/>
    <lineage>
        <taxon>Eukaryota</taxon>
        <taxon>Viridiplantae</taxon>
        <taxon>Streptophyta</taxon>
        <taxon>Embryophyta</taxon>
        <taxon>Tracheophyta</taxon>
        <taxon>Spermatophyta</taxon>
        <taxon>Magnoliopsida</taxon>
        <taxon>eudicotyledons</taxon>
        <taxon>Gunneridae</taxon>
        <taxon>Pentapetalae</taxon>
        <taxon>rosids</taxon>
        <taxon>fabids</taxon>
        <taxon>Malpighiales</taxon>
        <taxon>Linaceae</taxon>
        <taxon>Linum</taxon>
    </lineage>
</organism>
<gene>
    <name evidence="7" type="ORF">LITE_LOCUS10006</name>
</gene>
<feature type="transmembrane region" description="Helical" evidence="6">
    <location>
        <begin position="218"/>
        <end position="237"/>
    </location>
</feature>
<keyword evidence="5 6" id="KW-0472">Membrane</keyword>
<dbReference type="GO" id="GO:0016020">
    <property type="term" value="C:membrane"/>
    <property type="evidence" value="ECO:0007669"/>
    <property type="project" value="UniProtKB-SubCell"/>
</dbReference>
<dbReference type="GO" id="GO:0015297">
    <property type="term" value="F:antiporter activity"/>
    <property type="evidence" value="ECO:0007669"/>
    <property type="project" value="InterPro"/>
</dbReference>
<keyword evidence="3 6" id="KW-0812">Transmembrane</keyword>
<feature type="transmembrane region" description="Helical" evidence="6">
    <location>
        <begin position="190"/>
        <end position="211"/>
    </location>
</feature>
<evidence type="ECO:0000256" key="4">
    <source>
        <dbReference type="ARBA" id="ARBA00022989"/>
    </source>
</evidence>
<dbReference type="GO" id="GO:0042910">
    <property type="term" value="F:xenobiotic transmembrane transporter activity"/>
    <property type="evidence" value="ECO:0007669"/>
    <property type="project" value="InterPro"/>
</dbReference>
<dbReference type="PANTHER" id="PTHR11206">
    <property type="entry name" value="MULTIDRUG RESISTANCE PROTEIN"/>
    <property type="match status" value="1"/>
</dbReference>
<feature type="transmembrane region" description="Helical" evidence="6">
    <location>
        <begin position="82"/>
        <end position="101"/>
    </location>
</feature>
<dbReference type="AlphaFoldDB" id="A0AAV0IMB5"/>
<dbReference type="InterPro" id="IPR002528">
    <property type="entry name" value="MATE_fam"/>
</dbReference>
<evidence type="ECO:0000313" key="7">
    <source>
        <dbReference type="EMBL" id="CAI0398716.1"/>
    </source>
</evidence>
<evidence type="ECO:0000313" key="8">
    <source>
        <dbReference type="Proteomes" id="UP001154282"/>
    </source>
</evidence>
<comment type="similarity">
    <text evidence="2 6">Belongs to the multi antimicrobial extrusion (MATE) (TC 2.A.66.1) family.</text>
</comment>
<feature type="transmembrane region" description="Helical" evidence="6">
    <location>
        <begin position="269"/>
        <end position="289"/>
    </location>
</feature>
<dbReference type="EMBL" id="CAMGYJ010000004">
    <property type="protein sequence ID" value="CAI0398716.1"/>
    <property type="molecule type" value="Genomic_DNA"/>
</dbReference>
<feature type="transmembrane region" description="Helical" evidence="6">
    <location>
        <begin position="342"/>
        <end position="363"/>
    </location>
</feature>
<keyword evidence="4 6" id="KW-1133">Transmembrane helix</keyword>
<dbReference type="InterPro" id="IPR045069">
    <property type="entry name" value="MATE_euk"/>
</dbReference>
<evidence type="ECO:0000256" key="2">
    <source>
        <dbReference type="ARBA" id="ARBA00010199"/>
    </source>
</evidence>
<feature type="transmembrane region" description="Helical" evidence="6">
    <location>
        <begin position="47"/>
        <end position="70"/>
    </location>
</feature>
<evidence type="ECO:0000256" key="1">
    <source>
        <dbReference type="ARBA" id="ARBA00004141"/>
    </source>
</evidence>
<evidence type="ECO:0000256" key="6">
    <source>
        <dbReference type="RuleBase" id="RU004914"/>
    </source>
</evidence>
<dbReference type="Proteomes" id="UP001154282">
    <property type="component" value="Unassembled WGS sequence"/>
</dbReference>
<dbReference type="GO" id="GO:1990961">
    <property type="term" value="P:xenobiotic detoxification by transmembrane export across the plasma membrane"/>
    <property type="evidence" value="ECO:0007669"/>
    <property type="project" value="InterPro"/>
</dbReference>
<proteinExistence type="inferred from homology"/>
<protein>
    <recommendedName>
        <fullName evidence="6">Protein DETOXIFICATION</fullName>
    </recommendedName>
    <alternativeName>
        <fullName evidence="6">Multidrug and toxic compound extrusion protein</fullName>
    </alternativeName>
</protein>
<evidence type="ECO:0000256" key="5">
    <source>
        <dbReference type="ARBA" id="ARBA00023136"/>
    </source>
</evidence>
<feature type="transmembrane region" description="Helical" evidence="6">
    <location>
        <begin position="375"/>
        <end position="392"/>
    </location>
</feature>
<feature type="transmembrane region" description="Helical" evidence="6">
    <location>
        <begin position="441"/>
        <end position="462"/>
    </location>
</feature>
<dbReference type="CDD" id="cd13132">
    <property type="entry name" value="MATE_eukaryotic"/>
    <property type="match status" value="1"/>
</dbReference>
<dbReference type="Pfam" id="PF01554">
    <property type="entry name" value="MatE"/>
    <property type="match status" value="2"/>
</dbReference>
<feature type="transmembrane region" description="Helical" evidence="6">
    <location>
        <begin position="121"/>
        <end position="139"/>
    </location>
</feature>
<reference evidence="7" key="1">
    <citation type="submission" date="2022-08" db="EMBL/GenBank/DDBJ databases">
        <authorList>
            <person name="Gutierrez-Valencia J."/>
        </authorList>
    </citation>
    <scope>NUCLEOTIDE SEQUENCE</scope>
</reference>
<sequence>MNQPEESCSSGILQNHCREEKQECNDDNNLPQITQELRKLLKLAGPLLFVSLLQFSLQITSVIFVGHLGALHLASASLTTSIAGLTGYNVMIGMAAALETLCGRAYGAKQPHMLGIHTQRAMLTFTILCIPISVLWSFTGPILRFLKQNEAISTLAGESTPWLIPSIFPFGIIQCQNRFLQTQNITLPQMVSSAVGCVVHALSCWVLIFRLDMGNRGACLANGVTYSTVAVMLTAYIKFSGRCDDTWTGFSLECARDVVSFLRLGVPSGLMTCLEFWSYQVFIILAGLLPNAQLETSMMLISLNTSAMAFRIPMSLGSAISTRVSKELGAGNPEAARLAVRVVLFLVVFQGLLASSIATAARHVLGFLYTDDRRLVVYLASVVPILAASNFIDGIHGVLSGCARGCGWQERVAYISLGSYYLVGIPVAASFTFLGHLQGKGFLLGIIAGSTVKAGALLIMTIGTNWEHESMKTVYVQAKKAKRNVDASSLPVEMLRSAKAPELSGKCFRLTAIITTGNRC</sequence>